<evidence type="ECO:0000256" key="1">
    <source>
        <dbReference type="ARBA" id="ARBA00007253"/>
    </source>
</evidence>
<sequence>MLWDLLEGKELSNLKAGGEINDLCFSPNRYWLCGAVGSEIKIWDLETKDEVGVIKNFEKTEQQQQQQGEKKKKKRHPLPILCTSLAWSRDGKTLFAGYSDGKVRIWALIPPRE</sequence>
<protein>
    <submittedName>
        <fullName evidence="3">Uncharacterized protein</fullName>
    </submittedName>
</protein>
<keyword evidence="4" id="KW-1185">Reference proteome</keyword>
<dbReference type="InterPro" id="IPR045223">
    <property type="entry name" value="RACK1-like"/>
</dbReference>
<proteinExistence type="inferred from homology"/>
<dbReference type="GO" id="GO:0045182">
    <property type="term" value="F:translation regulator activity"/>
    <property type="evidence" value="ECO:0007669"/>
    <property type="project" value="InterPro"/>
</dbReference>
<evidence type="ECO:0000256" key="2">
    <source>
        <dbReference type="PROSITE-ProRule" id="PRU00221"/>
    </source>
</evidence>
<dbReference type="SUPFAM" id="SSF50978">
    <property type="entry name" value="WD40 repeat-like"/>
    <property type="match status" value="1"/>
</dbReference>
<keyword evidence="2" id="KW-0853">WD repeat</keyword>
<dbReference type="GO" id="GO:0043022">
    <property type="term" value="F:ribosome binding"/>
    <property type="evidence" value="ECO:0007669"/>
    <property type="project" value="InterPro"/>
</dbReference>
<dbReference type="OrthoDB" id="7875889at2759"/>
<evidence type="ECO:0000313" key="3">
    <source>
        <dbReference type="EMBL" id="ETO26394.1"/>
    </source>
</evidence>
<dbReference type="InterPro" id="IPR036322">
    <property type="entry name" value="WD40_repeat_dom_sf"/>
</dbReference>
<dbReference type="EMBL" id="ASPP01007891">
    <property type="protein sequence ID" value="ETO26394.1"/>
    <property type="molecule type" value="Genomic_DNA"/>
</dbReference>
<feature type="repeat" description="WD" evidence="2">
    <location>
        <begin position="83"/>
        <end position="113"/>
    </location>
</feature>
<dbReference type="InterPro" id="IPR001680">
    <property type="entry name" value="WD40_rpt"/>
</dbReference>
<accession>X6NL24</accession>
<dbReference type="Pfam" id="PF00400">
    <property type="entry name" value="WD40"/>
    <property type="match status" value="2"/>
</dbReference>
<dbReference type="InterPro" id="IPR015943">
    <property type="entry name" value="WD40/YVTN_repeat-like_dom_sf"/>
</dbReference>
<dbReference type="SMART" id="SM00320">
    <property type="entry name" value="WD40"/>
    <property type="match status" value="2"/>
</dbReference>
<gene>
    <name evidence="3" type="ORF">RFI_10744</name>
</gene>
<organism evidence="3 4">
    <name type="scientific">Reticulomyxa filosa</name>
    <dbReference type="NCBI Taxonomy" id="46433"/>
    <lineage>
        <taxon>Eukaryota</taxon>
        <taxon>Sar</taxon>
        <taxon>Rhizaria</taxon>
        <taxon>Retaria</taxon>
        <taxon>Foraminifera</taxon>
        <taxon>Monothalamids</taxon>
        <taxon>Reticulomyxidae</taxon>
        <taxon>Reticulomyxa</taxon>
    </lineage>
</organism>
<dbReference type="PROSITE" id="PS50082">
    <property type="entry name" value="WD_REPEATS_2"/>
    <property type="match status" value="1"/>
</dbReference>
<dbReference type="Proteomes" id="UP000023152">
    <property type="component" value="Unassembled WGS sequence"/>
</dbReference>
<comment type="caution">
    <text evidence="3">The sequence shown here is derived from an EMBL/GenBank/DDBJ whole genome shotgun (WGS) entry which is preliminary data.</text>
</comment>
<dbReference type="PANTHER" id="PTHR19868">
    <property type="entry name" value="RECEPTOR FOR ACTIVATED PROTEIN KINASE C RACK1"/>
    <property type="match status" value="1"/>
</dbReference>
<name>X6NL24_RETFI</name>
<evidence type="ECO:0000313" key="4">
    <source>
        <dbReference type="Proteomes" id="UP000023152"/>
    </source>
</evidence>
<comment type="similarity">
    <text evidence="1">Belongs to the WD repeat G protein beta family. Ribosomal protein RACK1 subfamily.</text>
</comment>
<reference evidence="3 4" key="1">
    <citation type="journal article" date="2013" name="Curr. Biol.">
        <title>The Genome of the Foraminiferan Reticulomyxa filosa.</title>
        <authorList>
            <person name="Glockner G."/>
            <person name="Hulsmann N."/>
            <person name="Schleicher M."/>
            <person name="Noegel A.A."/>
            <person name="Eichinger L."/>
            <person name="Gallinger C."/>
            <person name="Pawlowski J."/>
            <person name="Sierra R."/>
            <person name="Euteneuer U."/>
            <person name="Pillet L."/>
            <person name="Moustafa A."/>
            <person name="Platzer M."/>
            <person name="Groth M."/>
            <person name="Szafranski K."/>
            <person name="Schliwa M."/>
        </authorList>
    </citation>
    <scope>NUCLEOTIDE SEQUENCE [LARGE SCALE GENOMIC DNA]</scope>
</reference>
<dbReference type="Gene3D" id="2.130.10.10">
    <property type="entry name" value="YVTN repeat-like/Quinoprotein amine dehydrogenase"/>
    <property type="match status" value="1"/>
</dbReference>
<dbReference type="AlphaFoldDB" id="X6NL24"/>